<dbReference type="EMBL" id="MBTA01000029">
    <property type="protein sequence ID" value="RKD12915.1"/>
    <property type="molecule type" value="Genomic_DNA"/>
</dbReference>
<organism evidence="1 2">
    <name type="scientific">Pelobium manganitolerans</name>
    <dbReference type="NCBI Taxonomy" id="1842495"/>
    <lineage>
        <taxon>Bacteria</taxon>
        <taxon>Pseudomonadati</taxon>
        <taxon>Bacteroidota</taxon>
        <taxon>Sphingobacteriia</taxon>
        <taxon>Sphingobacteriales</taxon>
        <taxon>Sphingobacteriaceae</taxon>
        <taxon>Pelobium</taxon>
    </lineage>
</organism>
<protein>
    <recommendedName>
        <fullName evidence="3">ACP phosphodiesterase</fullName>
    </recommendedName>
</protein>
<dbReference type="Proteomes" id="UP000283433">
    <property type="component" value="Unassembled WGS sequence"/>
</dbReference>
<keyword evidence="2" id="KW-1185">Reference proteome</keyword>
<dbReference type="AlphaFoldDB" id="A0A419S2F0"/>
<name>A0A419S2F0_9SPHI</name>
<sequence>MNFLSHYYFDKTKTNPLEIVGMLLPDLIRNADKSWNLHPEKLTAPVFGSQSQQAIMLGWQRHLKVDRVFHSSMFFRYHQHQLKLCIRESLNGTPIKPFFVGHIGIELLLDSLLITQNKVNVNDFYRHLAKVDLDEIRRFLKLNHIHDVEKFCSYYQRFLAEKYIYTYADVNQISHAIKNICKRIWPFTLSAQQEEAITLGLQDYKKTLSESFMVIFDEIDAQINR</sequence>
<accession>A0A419S2F0</accession>
<reference evidence="1 2" key="1">
    <citation type="submission" date="2016-07" db="EMBL/GenBank/DDBJ databases">
        <title>Genome of Pelobium manganitolerans.</title>
        <authorList>
            <person name="Wu S."/>
            <person name="Wang G."/>
        </authorList>
    </citation>
    <scope>NUCLEOTIDE SEQUENCE [LARGE SCALE GENOMIC DNA]</scope>
    <source>
        <strain evidence="1 2">YS-25</strain>
    </source>
</reference>
<proteinExistence type="predicted"/>
<dbReference type="OrthoDB" id="790170at2"/>
<evidence type="ECO:0000313" key="1">
    <source>
        <dbReference type="EMBL" id="RKD12915.1"/>
    </source>
</evidence>
<dbReference type="RefSeq" id="WP_147387954.1">
    <property type="nucleotide sequence ID" value="NZ_MBTA01000029.1"/>
</dbReference>
<evidence type="ECO:0000313" key="2">
    <source>
        <dbReference type="Proteomes" id="UP000283433"/>
    </source>
</evidence>
<comment type="caution">
    <text evidence="1">The sequence shown here is derived from an EMBL/GenBank/DDBJ whole genome shotgun (WGS) entry which is preliminary data.</text>
</comment>
<evidence type="ECO:0008006" key="3">
    <source>
        <dbReference type="Google" id="ProtNLM"/>
    </source>
</evidence>
<gene>
    <name evidence="1" type="ORF">BCY91_11505</name>
</gene>